<feature type="domain" description="N-acetyltransferase" evidence="1">
    <location>
        <begin position="8"/>
        <end position="173"/>
    </location>
</feature>
<dbReference type="Pfam" id="PF13302">
    <property type="entry name" value="Acetyltransf_3"/>
    <property type="match status" value="1"/>
</dbReference>
<organism evidence="2 3">
    <name type="scientific">Oceanobacillus jeddahense</name>
    <dbReference type="NCBI Taxonomy" id="1462527"/>
    <lineage>
        <taxon>Bacteria</taxon>
        <taxon>Bacillati</taxon>
        <taxon>Bacillota</taxon>
        <taxon>Bacilli</taxon>
        <taxon>Bacillales</taxon>
        <taxon>Bacillaceae</taxon>
        <taxon>Oceanobacillus</taxon>
    </lineage>
</organism>
<name>A0ABY5JYH2_9BACI</name>
<dbReference type="EMBL" id="CP101914">
    <property type="protein sequence ID" value="UUI04482.1"/>
    <property type="molecule type" value="Genomic_DNA"/>
</dbReference>
<dbReference type="RefSeq" id="WP_256709388.1">
    <property type="nucleotide sequence ID" value="NZ_CP101914.1"/>
</dbReference>
<dbReference type="SUPFAM" id="SSF55729">
    <property type="entry name" value="Acyl-CoA N-acyltransferases (Nat)"/>
    <property type="match status" value="1"/>
</dbReference>
<dbReference type="PROSITE" id="PS51186">
    <property type="entry name" value="GNAT"/>
    <property type="match status" value="1"/>
</dbReference>
<accession>A0ABY5JYH2</accession>
<dbReference type="PANTHER" id="PTHR43415">
    <property type="entry name" value="SPERMIDINE N(1)-ACETYLTRANSFERASE"/>
    <property type="match status" value="1"/>
</dbReference>
<evidence type="ECO:0000313" key="3">
    <source>
        <dbReference type="Proteomes" id="UP001059773"/>
    </source>
</evidence>
<dbReference type="InterPro" id="IPR016181">
    <property type="entry name" value="Acyl_CoA_acyltransferase"/>
</dbReference>
<dbReference type="Proteomes" id="UP001059773">
    <property type="component" value="Chromosome"/>
</dbReference>
<dbReference type="PANTHER" id="PTHR43415:SF3">
    <property type="entry name" value="GNAT-FAMILY ACETYLTRANSFERASE"/>
    <property type="match status" value="1"/>
</dbReference>
<reference evidence="2" key="1">
    <citation type="submission" date="2022-07" db="EMBL/GenBank/DDBJ databases">
        <title>FELIX.</title>
        <authorList>
            <person name="Wan K.H."/>
            <person name="Park S."/>
            <person name="Lawrence Q."/>
            <person name="Eichenberger J.P."/>
            <person name="Booth B.W."/>
            <person name="Piaggio A.J."/>
            <person name="Chandler J.C."/>
            <person name="Franklin A.B."/>
            <person name="Celniker S.E."/>
        </authorList>
    </citation>
    <scope>NUCLEOTIDE SEQUENCE</scope>
    <source>
        <strain evidence="2">QA-1986 374</strain>
    </source>
</reference>
<dbReference type="InterPro" id="IPR000182">
    <property type="entry name" value="GNAT_dom"/>
</dbReference>
<evidence type="ECO:0000313" key="2">
    <source>
        <dbReference type="EMBL" id="UUI04482.1"/>
    </source>
</evidence>
<dbReference type="Gene3D" id="3.40.630.30">
    <property type="match status" value="1"/>
</dbReference>
<sequence length="182" mass="21286">MLFESTRVKLRKMTKEDTKLYHKWRNDLEVMHSTSPSLDVYPMKATEDFVEYAILGSDVSKGYIMVDKETETPIGIVSLIHIDYKNQNAECIIDIGEKAFWGKGYGAEGLNLLLDYAFYELNLHRISLRVFSFNERATRLYKKIGFELEGKSREALFRDGKWHDVIHMGILQVEHFKKREAK</sequence>
<gene>
    <name evidence="2" type="ORF">NP439_07460</name>
</gene>
<evidence type="ECO:0000259" key="1">
    <source>
        <dbReference type="PROSITE" id="PS51186"/>
    </source>
</evidence>
<keyword evidence="3" id="KW-1185">Reference proteome</keyword>
<proteinExistence type="predicted"/>
<protein>
    <submittedName>
        <fullName evidence="2">GNAT family N-acetyltransferase</fullName>
    </submittedName>
</protein>